<evidence type="ECO:0000256" key="1">
    <source>
        <dbReference type="SAM" id="MobiDB-lite"/>
    </source>
</evidence>
<dbReference type="EMBL" id="JACBAZ010000004">
    <property type="protein sequence ID" value="NWK56380.1"/>
    <property type="molecule type" value="Genomic_DNA"/>
</dbReference>
<comment type="caution">
    <text evidence="3">The sequence shown here is derived from an EMBL/GenBank/DDBJ whole genome shotgun (WGS) entry which is preliminary data.</text>
</comment>
<proteinExistence type="predicted"/>
<accession>A0A851GNH7</accession>
<evidence type="ECO:0000256" key="2">
    <source>
        <dbReference type="SAM" id="Phobius"/>
    </source>
</evidence>
<feature type="compositionally biased region" description="Basic residues" evidence="1">
    <location>
        <begin position="96"/>
        <end position="112"/>
    </location>
</feature>
<reference evidence="3 4" key="1">
    <citation type="submission" date="2020-07" db="EMBL/GenBank/DDBJ databases">
        <title>Roseicoccus Jingziensis gen. nov., sp. nov., isolated from coastal seawater.</title>
        <authorList>
            <person name="Feng X."/>
        </authorList>
    </citation>
    <scope>NUCLEOTIDE SEQUENCE [LARGE SCALE GENOMIC DNA]</scope>
    <source>
        <strain evidence="3 4">N1E253</strain>
    </source>
</reference>
<feature type="region of interest" description="Disordered" evidence="1">
    <location>
        <begin position="53"/>
        <end position="72"/>
    </location>
</feature>
<protein>
    <submittedName>
        <fullName evidence="3">Uncharacterized protein</fullName>
    </submittedName>
</protein>
<keyword evidence="4" id="KW-1185">Reference proteome</keyword>
<feature type="region of interest" description="Disordered" evidence="1">
    <location>
        <begin position="88"/>
        <end position="128"/>
    </location>
</feature>
<dbReference type="Proteomes" id="UP000557872">
    <property type="component" value="Unassembled WGS sequence"/>
</dbReference>
<keyword evidence="2" id="KW-0812">Transmembrane</keyword>
<evidence type="ECO:0000313" key="3">
    <source>
        <dbReference type="EMBL" id="NWK56380.1"/>
    </source>
</evidence>
<organism evidence="3 4">
    <name type="scientific">Oceaniferula marina</name>
    <dbReference type="NCBI Taxonomy" id="2748318"/>
    <lineage>
        <taxon>Bacteria</taxon>
        <taxon>Pseudomonadati</taxon>
        <taxon>Verrucomicrobiota</taxon>
        <taxon>Verrucomicrobiia</taxon>
        <taxon>Verrucomicrobiales</taxon>
        <taxon>Verrucomicrobiaceae</taxon>
        <taxon>Oceaniferula</taxon>
    </lineage>
</organism>
<keyword evidence="2" id="KW-0472">Membrane</keyword>
<name>A0A851GNH7_9BACT</name>
<sequence length="432" mass="47826">MTHSTQQKRTWAGYACPVCRFVFRVPKGHAGKGVICPACRHLLNLPRGGELSQPADPISPEMAAPVAAEPRNKKENLPIAARSFADVDAAPAVKPEKRRHSSSAHRKVRRKKATSEREPSWDQARSSSSSAGASSLLWVVGGSVLGLGVVAIGAWLVMANLSVRKEKSGGGITQVDQGNMETPDNEINVTMTPDELKAQREIEESVNTGMDVMEAAEKVVRDFLTAESSAELEKLVRTPGVTVPRMRAWYAQHAWQSPGVKDVGYGGGVTVKGVMASMSVRLGDYSIRHIAVERTPDGYLVDWESWVAWTEVRWPDVFKQKPVSPIELRVTCYPDSYYNRMFRDDQKWLVVRMEYPDADRALYGYIDRQTSTLTSLLGDLKSGRALPATLKVKFPEGSVADNQVEIVDYIQNGWVRPPKELTIPSEETNPHE</sequence>
<keyword evidence="2" id="KW-1133">Transmembrane helix</keyword>
<gene>
    <name evidence="3" type="ORF">HW115_12220</name>
</gene>
<evidence type="ECO:0000313" key="4">
    <source>
        <dbReference type="Proteomes" id="UP000557872"/>
    </source>
</evidence>
<feature type="transmembrane region" description="Helical" evidence="2">
    <location>
        <begin position="136"/>
        <end position="158"/>
    </location>
</feature>
<dbReference type="RefSeq" id="WP_178933158.1">
    <property type="nucleotide sequence ID" value="NZ_JACBAZ010000004.1"/>
</dbReference>
<dbReference type="AlphaFoldDB" id="A0A851GNH7"/>